<dbReference type="AlphaFoldDB" id="A0A4S8LYA3"/>
<name>A0A4S8LYA3_DENBC</name>
<dbReference type="Proteomes" id="UP000297245">
    <property type="component" value="Unassembled WGS sequence"/>
</dbReference>
<sequence length="113" mass="12531">MPVPPESPDEYQFKDDLLEKLPQSMRRIVLNDRLGPNTVAVDEIMQRALAVESGWEAEAYYDTTSSQLNVSESETDTGGESESEETQEGGESGGYTNKDYIGDHQLLSNPLCQ</sequence>
<keyword evidence="3" id="KW-1185">Reference proteome</keyword>
<organism evidence="2 3">
    <name type="scientific">Dendrothele bispora (strain CBS 962.96)</name>
    <dbReference type="NCBI Taxonomy" id="1314807"/>
    <lineage>
        <taxon>Eukaryota</taxon>
        <taxon>Fungi</taxon>
        <taxon>Dikarya</taxon>
        <taxon>Basidiomycota</taxon>
        <taxon>Agaricomycotina</taxon>
        <taxon>Agaricomycetes</taxon>
        <taxon>Agaricomycetidae</taxon>
        <taxon>Agaricales</taxon>
        <taxon>Agaricales incertae sedis</taxon>
        <taxon>Dendrothele</taxon>
    </lineage>
</organism>
<reference evidence="2 3" key="1">
    <citation type="journal article" date="2019" name="Nat. Ecol. Evol.">
        <title>Megaphylogeny resolves global patterns of mushroom evolution.</title>
        <authorList>
            <person name="Varga T."/>
            <person name="Krizsan K."/>
            <person name="Foldi C."/>
            <person name="Dima B."/>
            <person name="Sanchez-Garcia M."/>
            <person name="Sanchez-Ramirez S."/>
            <person name="Szollosi G.J."/>
            <person name="Szarkandi J.G."/>
            <person name="Papp V."/>
            <person name="Albert L."/>
            <person name="Andreopoulos W."/>
            <person name="Angelini C."/>
            <person name="Antonin V."/>
            <person name="Barry K.W."/>
            <person name="Bougher N.L."/>
            <person name="Buchanan P."/>
            <person name="Buyck B."/>
            <person name="Bense V."/>
            <person name="Catcheside P."/>
            <person name="Chovatia M."/>
            <person name="Cooper J."/>
            <person name="Damon W."/>
            <person name="Desjardin D."/>
            <person name="Finy P."/>
            <person name="Geml J."/>
            <person name="Haridas S."/>
            <person name="Hughes K."/>
            <person name="Justo A."/>
            <person name="Karasinski D."/>
            <person name="Kautmanova I."/>
            <person name="Kiss B."/>
            <person name="Kocsube S."/>
            <person name="Kotiranta H."/>
            <person name="LaButti K.M."/>
            <person name="Lechner B.E."/>
            <person name="Liimatainen K."/>
            <person name="Lipzen A."/>
            <person name="Lukacs Z."/>
            <person name="Mihaltcheva S."/>
            <person name="Morgado L.N."/>
            <person name="Niskanen T."/>
            <person name="Noordeloos M.E."/>
            <person name="Ohm R.A."/>
            <person name="Ortiz-Santana B."/>
            <person name="Ovrebo C."/>
            <person name="Racz N."/>
            <person name="Riley R."/>
            <person name="Savchenko A."/>
            <person name="Shiryaev A."/>
            <person name="Soop K."/>
            <person name="Spirin V."/>
            <person name="Szebenyi C."/>
            <person name="Tomsovsky M."/>
            <person name="Tulloss R.E."/>
            <person name="Uehling J."/>
            <person name="Grigoriev I.V."/>
            <person name="Vagvolgyi C."/>
            <person name="Papp T."/>
            <person name="Martin F.M."/>
            <person name="Miettinen O."/>
            <person name="Hibbett D.S."/>
            <person name="Nagy L.G."/>
        </authorList>
    </citation>
    <scope>NUCLEOTIDE SEQUENCE [LARGE SCALE GENOMIC DNA]</scope>
    <source>
        <strain evidence="2 3">CBS 962.96</strain>
    </source>
</reference>
<proteinExistence type="predicted"/>
<evidence type="ECO:0000313" key="2">
    <source>
        <dbReference type="EMBL" id="THU94540.1"/>
    </source>
</evidence>
<evidence type="ECO:0000313" key="3">
    <source>
        <dbReference type="Proteomes" id="UP000297245"/>
    </source>
</evidence>
<gene>
    <name evidence="2" type="ORF">K435DRAFT_798812</name>
</gene>
<accession>A0A4S8LYA3</accession>
<protein>
    <submittedName>
        <fullName evidence="2">Uncharacterized protein</fullName>
    </submittedName>
</protein>
<dbReference type="EMBL" id="ML179221">
    <property type="protein sequence ID" value="THU94540.1"/>
    <property type="molecule type" value="Genomic_DNA"/>
</dbReference>
<evidence type="ECO:0000256" key="1">
    <source>
        <dbReference type="SAM" id="MobiDB-lite"/>
    </source>
</evidence>
<feature type="compositionally biased region" description="Acidic residues" evidence="1">
    <location>
        <begin position="73"/>
        <end position="88"/>
    </location>
</feature>
<dbReference type="OrthoDB" id="3060267at2759"/>
<feature type="region of interest" description="Disordered" evidence="1">
    <location>
        <begin position="63"/>
        <end position="113"/>
    </location>
</feature>